<organism evidence="9 10">
    <name type="scientific">Desulfurobacterium thermolithotrophum (strain DSM 11699 / BSA)</name>
    <dbReference type="NCBI Taxonomy" id="868864"/>
    <lineage>
        <taxon>Bacteria</taxon>
        <taxon>Pseudomonadati</taxon>
        <taxon>Aquificota</taxon>
        <taxon>Aquificia</taxon>
        <taxon>Desulfurobacteriales</taxon>
        <taxon>Desulfurobacteriaceae</taxon>
        <taxon>Desulfurobacterium</taxon>
    </lineage>
</organism>
<feature type="active site" description="Proton acceptor; specific for D-alanine" evidence="5">
    <location>
        <position position="33"/>
    </location>
</feature>
<dbReference type="KEGG" id="dte:Dester_0984"/>
<dbReference type="PANTHER" id="PTHR30511">
    <property type="entry name" value="ALANINE RACEMASE"/>
    <property type="match status" value="1"/>
</dbReference>
<dbReference type="Gene3D" id="3.20.20.10">
    <property type="entry name" value="Alanine racemase"/>
    <property type="match status" value="1"/>
</dbReference>
<feature type="modified residue" description="N6-(pyridoxal phosphate)lysine" evidence="5 6">
    <location>
        <position position="33"/>
    </location>
</feature>
<feature type="binding site" evidence="5 7">
    <location>
        <position position="296"/>
    </location>
    <ligand>
        <name>substrate</name>
    </ligand>
</feature>
<evidence type="ECO:0000313" key="10">
    <source>
        <dbReference type="Proteomes" id="UP000007102"/>
    </source>
</evidence>
<comment type="function">
    <text evidence="5">Catalyzes the interconversion of L-alanine and D-alanine. May also act on other amino acids.</text>
</comment>
<dbReference type="HAMAP" id="MF_01201">
    <property type="entry name" value="Ala_racemase"/>
    <property type="match status" value="1"/>
</dbReference>
<evidence type="ECO:0000256" key="3">
    <source>
        <dbReference type="ARBA" id="ARBA00022898"/>
    </source>
</evidence>
<protein>
    <recommendedName>
        <fullName evidence="5">Alanine racemase</fullName>
        <ecNumber evidence="5">5.1.1.1</ecNumber>
    </recommendedName>
</protein>
<dbReference type="EMBL" id="CP002543">
    <property type="protein sequence ID" value="ADY73623.1"/>
    <property type="molecule type" value="Genomic_DNA"/>
</dbReference>
<reference evidence="10" key="2">
    <citation type="submission" date="2011-02" db="EMBL/GenBank/DDBJ databases">
        <title>The complete genome of Desulfurobacterium thermolithotrophum DSM 11699.</title>
        <authorList>
            <consortium name="US DOE Joint Genome Institute (JGI-PGF)"/>
            <person name="Lucas S."/>
            <person name="Copeland A."/>
            <person name="Lapidus A."/>
            <person name="Bruce D."/>
            <person name="Goodwin L."/>
            <person name="Pitluck S."/>
            <person name="Kyrpides N."/>
            <person name="Mavromatis K."/>
            <person name="Pagani I."/>
            <person name="Ivanova N."/>
            <person name="Mikhailova N."/>
            <person name="Daligault H."/>
            <person name="Detter J.C."/>
            <person name="Tapia R."/>
            <person name="Han C."/>
            <person name="Land M."/>
            <person name="Hauser L."/>
            <person name="Markowitz V."/>
            <person name="Cheng J.-F."/>
            <person name="Hugenholtz P."/>
            <person name="Woyke T."/>
            <person name="Wu D."/>
            <person name="Spring S."/>
            <person name="Brambilla E."/>
            <person name="Klenk H.-P."/>
            <person name="Eisen J.A."/>
        </authorList>
    </citation>
    <scope>NUCLEOTIDE SEQUENCE [LARGE SCALE GENOMIC DNA]</scope>
    <source>
        <strain evidence="10">DSM 11699 / BSA</strain>
    </source>
</reference>
<dbReference type="OrthoDB" id="9813814at2"/>
<dbReference type="EC" id="5.1.1.1" evidence="5"/>
<dbReference type="AlphaFoldDB" id="F0S451"/>
<dbReference type="SMART" id="SM01005">
    <property type="entry name" value="Ala_racemase_C"/>
    <property type="match status" value="1"/>
</dbReference>
<dbReference type="InParanoid" id="F0S451"/>
<dbReference type="PROSITE" id="PS00395">
    <property type="entry name" value="ALANINE_RACEMASE"/>
    <property type="match status" value="1"/>
</dbReference>
<evidence type="ECO:0000313" key="9">
    <source>
        <dbReference type="EMBL" id="ADY73623.1"/>
    </source>
</evidence>
<evidence type="ECO:0000256" key="4">
    <source>
        <dbReference type="ARBA" id="ARBA00023235"/>
    </source>
</evidence>
<dbReference type="Proteomes" id="UP000007102">
    <property type="component" value="Chromosome"/>
</dbReference>
<reference evidence="9 10" key="1">
    <citation type="journal article" date="2011" name="Stand. Genomic Sci.">
        <title>Complete genome sequence of the thermophilic sulfur-reducer Desulfurobacterium thermolithotrophum type strain (BSA(T)) from a deep-sea hydrothermal vent.</title>
        <authorList>
            <person name="Goker M."/>
            <person name="Daligault H."/>
            <person name="Mwirichia R."/>
            <person name="Lapidus A."/>
            <person name="Lucas S."/>
            <person name="Deshpande S."/>
            <person name="Pagani I."/>
            <person name="Tapia R."/>
            <person name="Cheng J.F."/>
            <person name="Goodwin L."/>
            <person name="Pitluck S."/>
            <person name="Liolios K."/>
            <person name="Ivanova N."/>
            <person name="Mavromatis K."/>
            <person name="Mikhailova N."/>
            <person name="Pati A."/>
            <person name="Chen A."/>
            <person name="Palaniappan K."/>
            <person name="Han C."/>
            <person name="Land M."/>
            <person name="Hauser L."/>
            <person name="Pan C."/>
            <person name="Brambilla E.M."/>
            <person name="Rohde M."/>
            <person name="Spring S."/>
            <person name="Sikorski J."/>
            <person name="Wirth R."/>
            <person name="Detter J.C."/>
            <person name="Woyke T."/>
            <person name="Bristow J."/>
            <person name="Eisen J.A."/>
            <person name="Markowitz V."/>
            <person name="Hugenholtz P."/>
            <person name="Kyrpides N.C."/>
            <person name="Klenk H.P."/>
        </authorList>
    </citation>
    <scope>NUCLEOTIDE SEQUENCE [LARGE SCALE GENOMIC DNA]</scope>
    <source>
        <strain evidence="10">DSM 11699 / BSA</strain>
    </source>
</reference>
<name>F0S451_DESTD</name>
<feature type="active site" description="Proton acceptor; specific for L-alanine" evidence="5">
    <location>
        <position position="248"/>
    </location>
</feature>
<evidence type="ECO:0000256" key="7">
    <source>
        <dbReference type="PIRSR" id="PIRSR600821-52"/>
    </source>
</evidence>
<dbReference type="PRINTS" id="PR00992">
    <property type="entry name" value="ALARACEMASE"/>
</dbReference>
<evidence type="ECO:0000256" key="1">
    <source>
        <dbReference type="ARBA" id="ARBA00000316"/>
    </source>
</evidence>
<dbReference type="InterPro" id="IPR020622">
    <property type="entry name" value="Ala_racemase_pyridoxalP-BS"/>
</dbReference>
<dbReference type="Pfam" id="PF00842">
    <property type="entry name" value="Ala_racemase_C"/>
    <property type="match status" value="1"/>
</dbReference>
<proteinExistence type="inferred from homology"/>
<dbReference type="STRING" id="868864.Dester_0984"/>
<dbReference type="FunCoup" id="F0S451">
    <property type="interactions" value="324"/>
</dbReference>
<dbReference type="NCBIfam" id="TIGR00492">
    <property type="entry name" value="alr"/>
    <property type="match status" value="1"/>
</dbReference>
<dbReference type="InterPro" id="IPR029066">
    <property type="entry name" value="PLP-binding_barrel"/>
</dbReference>
<feature type="domain" description="Alanine racemase C-terminal" evidence="8">
    <location>
        <begin position="227"/>
        <end position="350"/>
    </location>
</feature>
<dbReference type="Pfam" id="PF01168">
    <property type="entry name" value="Ala_racemase_N"/>
    <property type="match status" value="1"/>
</dbReference>
<comment type="similarity">
    <text evidence="5">Belongs to the alanine racemase family.</text>
</comment>
<dbReference type="InterPro" id="IPR011079">
    <property type="entry name" value="Ala_racemase_C"/>
</dbReference>
<accession>F0S451</accession>
<keyword evidence="10" id="KW-1185">Reference proteome</keyword>
<comment type="cofactor">
    <cofactor evidence="2 5 6">
        <name>pyridoxal 5'-phosphate</name>
        <dbReference type="ChEBI" id="CHEBI:597326"/>
    </cofactor>
</comment>
<dbReference type="SUPFAM" id="SSF50621">
    <property type="entry name" value="Alanine racemase C-terminal domain-like"/>
    <property type="match status" value="1"/>
</dbReference>
<dbReference type="GO" id="GO:0030170">
    <property type="term" value="F:pyridoxal phosphate binding"/>
    <property type="evidence" value="ECO:0007669"/>
    <property type="project" value="UniProtKB-UniRule"/>
</dbReference>
<keyword evidence="4 5" id="KW-0413">Isomerase</keyword>
<dbReference type="SUPFAM" id="SSF51419">
    <property type="entry name" value="PLP-binding barrel"/>
    <property type="match status" value="1"/>
</dbReference>
<evidence type="ECO:0000259" key="8">
    <source>
        <dbReference type="SMART" id="SM01005"/>
    </source>
</evidence>
<dbReference type="GO" id="GO:0008784">
    <property type="term" value="F:alanine racemase activity"/>
    <property type="evidence" value="ECO:0007669"/>
    <property type="project" value="UniProtKB-UniRule"/>
</dbReference>
<dbReference type="GO" id="GO:0005829">
    <property type="term" value="C:cytosol"/>
    <property type="evidence" value="ECO:0007669"/>
    <property type="project" value="TreeGrafter"/>
</dbReference>
<dbReference type="PANTHER" id="PTHR30511:SF0">
    <property type="entry name" value="ALANINE RACEMASE, CATABOLIC-RELATED"/>
    <property type="match status" value="1"/>
</dbReference>
<dbReference type="CDD" id="cd00430">
    <property type="entry name" value="PLPDE_III_AR"/>
    <property type="match status" value="1"/>
</dbReference>
<comment type="catalytic activity">
    <reaction evidence="1 5">
        <text>L-alanine = D-alanine</text>
        <dbReference type="Rhea" id="RHEA:20249"/>
        <dbReference type="ChEBI" id="CHEBI:57416"/>
        <dbReference type="ChEBI" id="CHEBI:57972"/>
        <dbReference type="EC" id="5.1.1.1"/>
    </reaction>
</comment>
<dbReference type="UniPathway" id="UPA00042">
    <property type="reaction ID" value="UER00497"/>
</dbReference>
<evidence type="ECO:0000256" key="5">
    <source>
        <dbReference type="HAMAP-Rule" id="MF_01201"/>
    </source>
</evidence>
<dbReference type="InterPro" id="IPR001608">
    <property type="entry name" value="Ala_racemase_N"/>
</dbReference>
<evidence type="ECO:0000256" key="2">
    <source>
        <dbReference type="ARBA" id="ARBA00001933"/>
    </source>
</evidence>
<dbReference type="InterPro" id="IPR000821">
    <property type="entry name" value="Ala_racemase"/>
</dbReference>
<dbReference type="Gene3D" id="2.40.37.10">
    <property type="entry name" value="Lyase, Ornithine Decarboxylase, Chain A, domain 1"/>
    <property type="match status" value="1"/>
</dbReference>
<feature type="binding site" evidence="5 7">
    <location>
        <position position="126"/>
    </location>
    <ligand>
        <name>substrate</name>
    </ligand>
</feature>
<dbReference type="FunFam" id="3.20.20.10:FF:000002">
    <property type="entry name" value="Alanine racemase"/>
    <property type="match status" value="1"/>
</dbReference>
<dbReference type="RefSeq" id="WP_013638575.1">
    <property type="nucleotide sequence ID" value="NC_015185.1"/>
</dbReference>
<dbReference type="HOGENOM" id="CLU_028393_2_2_0"/>
<dbReference type="eggNOG" id="COG0787">
    <property type="taxonomic scope" value="Bacteria"/>
</dbReference>
<dbReference type="InterPro" id="IPR009006">
    <property type="entry name" value="Ala_racemase/Decarboxylase_C"/>
</dbReference>
<dbReference type="GO" id="GO:0030632">
    <property type="term" value="P:D-alanine biosynthetic process"/>
    <property type="evidence" value="ECO:0007669"/>
    <property type="project" value="UniProtKB-UniRule"/>
</dbReference>
<evidence type="ECO:0000256" key="6">
    <source>
        <dbReference type="PIRSR" id="PIRSR600821-50"/>
    </source>
</evidence>
<sequence length="353" mass="40329">MLRWAEIHLNRLFHNYREIKKISGRKKIFAVVKANAYGHGSVRISKFLEDKTDVSGFAVATFEEGKELREARIRREILVMASHLEEGYKEAVDYRLTPVIFDFEGLKLVKELDIPFHVKIDTGMGRLGFLENEWNELLSELKYSKVEGIMSHFSSADEDLDFTKEQFKKFYSFASELKQLKPEIKIHIDNSAAIPIKFDSILTHCRVGIALYGSKPYPDYPLNLKQVMEVKAKVISIKELPSEFPISYSKTYKTSKQEKVAVISFGYADGLLRSLSNKGEVLINGRRCPIRGRICMDMTIVSIEGLKVRKGDTAIISGEKLTFEEIAEKAGTIPYEIMCDISPRVKRIYHEGV</sequence>
<keyword evidence="3 5" id="KW-0663">Pyridoxal phosphate</keyword>
<gene>
    <name evidence="9" type="ordered locus">Dester_0984</name>
</gene>
<comment type="pathway">
    <text evidence="5">Amino-acid biosynthesis; D-alanine biosynthesis; D-alanine from L-alanine: step 1/1.</text>
</comment>